<gene>
    <name evidence="2" type="ORF">KDK92_14820</name>
</gene>
<dbReference type="PANTHER" id="PTHR47328:SF1">
    <property type="entry name" value="RUTC FAMILY PROTEIN YOAB"/>
    <property type="match status" value="1"/>
</dbReference>
<dbReference type="RefSeq" id="WP_250860112.1">
    <property type="nucleotide sequence ID" value="NZ_JAGSOJ010000003.1"/>
</dbReference>
<dbReference type="SUPFAM" id="SSF55298">
    <property type="entry name" value="YjgF-like"/>
    <property type="match status" value="1"/>
</dbReference>
<comment type="caution">
    <text evidence="2">The sequence shown here is derived from an EMBL/GenBank/DDBJ whole genome shotgun (WGS) entry which is preliminary data.</text>
</comment>
<organism evidence="2 3">
    <name type="scientific">Oceanirhabdus seepicola</name>
    <dbReference type="NCBI Taxonomy" id="2828781"/>
    <lineage>
        <taxon>Bacteria</taxon>
        <taxon>Bacillati</taxon>
        <taxon>Bacillota</taxon>
        <taxon>Clostridia</taxon>
        <taxon>Eubacteriales</taxon>
        <taxon>Clostridiaceae</taxon>
        <taxon>Oceanirhabdus</taxon>
    </lineage>
</organism>
<dbReference type="PANTHER" id="PTHR47328">
    <property type="match status" value="1"/>
</dbReference>
<evidence type="ECO:0000313" key="3">
    <source>
        <dbReference type="Proteomes" id="UP001056429"/>
    </source>
</evidence>
<comment type="similarity">
    <text evidence="1">Belongs to the RutC family.</text>
</comment>
<sequence>MEIKRIESTGRMSRIVIHGNTVYLCGQTCGDAEKGMKEQTKVVLEKIEDLLAKAGSSKEKILSTTIYIKDMAMFSEMNEVWDAWVSKENQPARACVEAKMAREEILVEMSVVAAL</sequence>
<dbReference type="InterPro" id="IPR006175">
    <property type="entry name" value="YjgF/YER057c/UK114"/>
</dbReference>
<dbReference type="Pfam" id="PF01042">
    <property type="entry name" value="Ribonuc_L-PSP"/>
    <property type="match status" value="1"/>
</dbReference>
<name>A0A9J6P2K5_9CLOT</name>
<evidence type="ECO:0000256" key="1">
    <source>
        <dbReference type="ARBA" id="ARBA00010552"/>
    </source>
</evidence>
<dbReference type="InterPro" id="IPR035959">
    <property type="entry name" value="RutC-like_sf"/>
</dbReference>
<dbReference type="CDD" id="cd06150">
    <property type="entry name" value="YjgF_YER057c_UK114_like_2"/>
    <property type="match status" value="1"/>
</dbReference>
<dbReference type="AlphaFoldDB" id="A0A9J6P2K5"/>
<dbReference type="Proteomes" id="UP001056429">
    <property type="component" value="Unassembled WGS sequence"/>
</dbReference>
<reference evidence="2" key="1">
    <citation type="journal article" date="2021" name="mSystems">
        <title>Bacteria and Archaea Synergistically Convert Glycine Betaine to Biogenic Methane in the Formosa Cold Seep of the South China Sea.</title>
        <authorList>
            <person name="Li L."/>
            <person name="Zhang W."/>
            <person name="Zhang S."/>
            <person name="Song L."/>
            <person name="Sun Q."/>
            <person name="Zhang H."/>
            <person name="Xiang H."/>
            <person name="Dong X."/>
        </authorList>
    </citation>
    <scope>NUCLEOTIDE SEQUENCE</scope>
    <source>
        <strain evidence="2">ZWT</strain>
    </source>
</reference>
<reference evidence="2" key="2">
    <citation type="submission" date="2021-04" db="EMBL/GenBank/DDBJ databases">
        <authorList>
            <person name="Dong X."/>
        </authorList>
    </citation>
    <scope>NUCLEOTIDE SEQUENCE</scope>
    <source>
        <strain evidence="2">ZWT</strain>
    </source>
</reference>
<dbReference type="PROSITE" id="PS01094">
    <property type="entry name" value="UPF0076"/>
    <property type="match status" value="1"/>
</dbReference>
<dbReference type="InterPro" id="IPR019897">
    <property type="entry name" value="RidA_CS"/>
</dbReference>
<dbReference type="EMBL" id="JAGSOJ010000003">
    <property type="protein sequence ID" value="MCM1991002.1"/>
    <property type="molecule type" value="Genomic_DNA"/>
</dbReference>
<dbReference type="Gene3D" id="3.30.1330.40">
    <property type="entry name" value="RutC-like"/>
    <property type="match status" value="1"/>
</dbReference>
<accession>A0A9J6P2K5</accession>
<proteinExistence type="inferred from homology"/>
<dbReference type="InterPro" id="IPR035709">
    <property type="entry name" value="YoaB-like"/>
</dbReference>
<evidence type="ECO:0000313" key="2">
    <source>
        <dbReference type="EMBL" id="MCM1991002.1"/>
    </source>
</evidence>
<keyword evidence="3" id="KW-1185">Reference proteome</keyword>
<protein>
    <submittedName>
        <fullName evidence="2">RidA family protein</fullName>
    </submittedName>
</protein>